<dbReference type="GO" id="GO:0005886">
    <property type="term" value="C:plasma membrane"/>
    <property type="evidence" value="ECO:0007669"/>
    <property type="project" value="UniProtKB-SubCell"/>
</dbReference>
<protein>
    <submittedName>
        <fullName evidence="8">Cache domain</fullName>
    </submittedName>
</protein>
<keyword evidence="2" id="KW-1003">Cell membrane</keyword>
<reference evidence="8 9" key="1">
    <citation type="submission" date="2016-10" db="EMBL/GenBank/DDBJ databases">
        <authorList>
            <person name="de Groot N.N."/>
        </authorList>
    </citation>
    <scope>NUCLEOTIDE SEQUENCE [LARGE SCALE GENOMIC DNA]</scope>
    <source>
        <strain evidence="8 9">ATCC 43154</strain>
    </source>
</reference>
<keyword evidence="4" id="KW-1133">Transmembrane helix</keyword>
<evidence type="ECO:0000313" key="8">
    <source>
        <dbReference type="EMBL" id="SFL56389.1"/>
    </source>
</evidence>
<dbReference type="Gene3D" id="3.30.450.20">
    <property type="entry name" value="PAS domain"/>
    <property type="match status" value="1"/>
</dbReference>
<dbReference type="EMBL" id="FOTW01000005">
    <property type="protein sequence ID" value="SFL56389.1"/>
    <property type="molecule type" value="Genomic_DNA"/>
</dbReference>
<dbReference type="InterPro" id="IPR033480">
    <property type="entry name" value="sCache_2"/>
</dbReference>
<keyword evidence="5" id="KW-0472">Membrane</keyword>
<feature type="signal peptide" evidence="6">
    <location>
        <begin position="1"/>
        <end position="22"/>
    </location>
</feature>
<organism evidence="8 9">
    <name type="scientific">Rugamonas rubra</name>
    <dbReference type="NCBI Taxonomy" id="758825"/>
    <lineage>
        <taxon>Bacteria</taxon>
        <taxon>Pseudomonadati</taxon>
        <taxon>Pseudomonadota</taxon>
        <taxon>Betaproteobacteria</taxon>
        <taxon>Burkholderiales</taxon>
        <taxon>Oxalobacteraceae</taxon>
        <taxon>Telluria group</taxon>
        <taxon>Rugamonas</taxon>
    </lineage>
</organism>
<dbReference type="Proteomes" id="UP000199470">
    <property type="component" value="Unassembled WGS sequence"/>
</dbReference>
<evidence type="ECO:0000256" key="1">
    <source>
        <dbReference type="ARBA" id="ARBA00004651"/>
    </source>
</evidence>
<evidence type="ECO:0000256" key="3">
    <source>
        <dbReference type="ARBA" id="ARBA00022692"/>
    </source>
</evidence>
<dbReference type="Pfam" id="PF17200">
    <property type="entry name" value="sCache_2"/>
    <property type="match status" value="1"/>
</dbReference>
<evidence type="ECO:0000259" key="7">
    <source>
        <dbReference type="SMART" id="SM01049"/>
    </source>
</evidence>
<keyword evidence="6" id="KW-0732">Signal</keyword>
<dbReference type="RefSeq" id="WP_342742456.1">
    <property type="nucleotide sequence ID" value="NZ_FOTW01000005.1"/>
</dbReference>
<dbReference type="STRING" id="758825.SAMN02982985_00700"/>
<keyword evidence="9" id="KW-1185">Reference proteome</keyword>
<dbReference type="SMART" id="SM01049">
    <property type="entry name" value="Cache_2"/>
    <property type="match status" value="1"/>
</dbReference>
<proteinExistence type="predicted"/>
<evidence type="ECO:0000256" key="5">
    <source>
        <dbReference type="ARBA" id="ARBA00023136"/>
    </source>
</evidence>
<evidence type="ECO:0000256" key="6">
    <source>
        <dbReference type="SAM" id="SignalP"/>
    </source>
</evidence>
<feature type="chain" id="PRO_5011532845" evidence="6">
    <location>
        <begin position="23"/>
        <end position="158"/>
    </location>
</feature>
<sequence>MNTRIVLSLLLALGACGQLVLAATPAAATPAMANEKDAIALAEKGAQFVRQHGKAEMVKRINSKDPEFNLGSLYLAMRDLDGITVAHPTTALIGKNLLDVPDADGKPFRQELVAMAKGKGKGWVDYKFRNPTTGKVEAKSTYVLRVDDIALEAGIYKH</sequence>
<evidence type="ECO:0000313" key="9">
    <source>
        <dbReference type="Proteomes" id="UP000199470"/>
    </source>
</evidence>
<gene>
    <name evidence="8" type="ORF">SAMN02982985_00700</name>
</gene>
<comment type="subcellular location">
    <subcellularLocation>
        <location evidence="1">Cell membrane</location>
        <topology evidence="1">Multi-pass membrane protein</topology>
    </subcellularLocation>
</comment>
<evidence type="ECO:0000256" key="4">
    <source>
        <dbReference type="ARBA" id="ARBA00022989"/>
    </source>
</evidence>
<keyword evidence="3" id="KW-0812">Transmembrane</keyword>
<feature type="domain" description="Single Cache" evidence="7">
    <location>
        <begin position="35"/>
        <end position="110"/>
    </location>
</feature>
<evidence type="ECO:0000256" key="2">
    <source>
        <dbReference type="ARBA" id="ARBA00022475"/>
    </source>
</evidence>
<dbReference type="AlphaFoldDB" id="A0A1I4IPS6"/>
<dbReference type="PROSITE" id="PS51257">
    <property type="entry name" value="PROKAR_LIPOPROTEIN"/>
    <property type="match status" value="1"/>
</dbReference>
<accession>A0A1I4IPS6</accession>
<name>A0A1I4IPS6_9BURK</name>